<dbReference type="EMBL" id="BMFY01000006">
    <property type="protein sequence ID" value="GGA14217.1"/>
    <property type="molecule type" value="Genomic_DNA"/>
</dbReference>
<keyword evidence="2" id="KW-0732">Signal</keyword>
<evidence type="ECO:0000313" key="3">
    <source>
        <dbReference type="EMBL" id="GGA14217.1"/>
    </source>
</evidence>
<dbReference type="AlphaFoldDB" id="A0A8J2TXZ4"/>
<feature type="region of interest" description="Disordered" evidence="1">
    <location>
        <begin position="179"/>
        <end position="198"/>
    </location>
</feature>
<organism evidence="3 4">
    <name type="scientific">Sediminivirga luteola</name>
    <dbReference type="NCBI Taxonomy" id="1774748"/>
    <lineage>
        <taxon>Bacteria</taxon>
        <taxon>Bacillati</taxon>
        <taxon>Actinomycetota</taxon>
        <taxon>Actinomycetes</taxon>
        <taxon>Micrococcales</taxon>
        <taxon>Brevibacteriaceae</taxon>
        <taxon>Sediminivirga</taxon>
    </lineage>
</organism>
<sequence length="530" mass="55880">MRLPPKPAAVLASAAAAALLAGVAACQQDTALRVEFAQEPRGVMTADDPVRAALAASYAGFDLAEAALLLPAGASGEQTVEFARVAEEARLPLLIDGAPDGDAAEDSHPDDAGSTAPGTAAEELERLGTTTLIVPEGTEDGAWPGGFEIVGVDPADLALPVLDIGPGSAPVHLLLDPLGAPAADQPDGSASGTEGENGEAVAVTVARANVLAAGGQDAELPGGDPRRDGGTVATAKELEDRSVVAIGPSFGAPEQLQNRLTTAATVPELPGGGQLAFPSRRMVAAYGSPGVPSLGVLGEQDVDEAIALVQDYARDYQQYSDEPVVPAFEIIATVASAVAGPDGNYSTEIDPETLRPWVDAAGEAGVYVVLDLQPGTTDFRTQAMLYEDLLREPHVGLALDPEWRLEDGQRHMEQIGSVSAEEINQTADWLANLVREHELPQKVFILHQFTLSMITERQDVDASHEELAVTLHADGNGSPGAKMETWNRLQEDLPDGIWMAWKNFIDEDDPTFTPEQTYEVEPRPWFVSYQ</sequence>
<feature type="compositionally biased region" description="Low complexity" evidence="1">
    <location>
        <begin position="179"/>
        <end position="188"/>
    </location>
</feature>
<feature type="signal peptide" evidence="2">
    <location>
        <begin position="1"/>
        <end position="27"/>
    </location>
</feature>
<accession>A0A8J2TXZ4</accession>
<evidence type="ECO:0000313" key="4">
    <source>
        <dbReference type="Proteomes" id="UP000616114"/>
    </source>
</evidence>
<evidence type="ECO:0000256" key="2">
    <source>
        <dbReference type="SAM" id="SignalP"/>
    </source>
</evidence>
<dbReference type="RefSeq" id="WP_229745006.1">
    <property type="nucleotide sequence ID" value="NZ_BMFY01000006.1"/>
</dbReference>
<gene>
    <name evidence="3" type="ORF">GCM10011333_16430</name>
</gene>
<dbReference type="PROSITE" id="PS51257">
    <property type="entry name" value="PROKAR_LIPOPROTEIN"/>
    <property type="match status" value="1"/>
</dbReference>
<name>A0A8J2TXZ4_9MICO</name>
<reference evidence="3" key="1">
    <citation type="journal article" date="2014" name="Int. J. Syst. Evol. Microbiol.">
        <title>Complete genome sequence of Corynebacterium casei LMG S-19264T (=DSM 44701T), isolated from a smear-ripened cheese.</title>
        <authorList>
            <consortium name="US DOE Joint Genome Institute (JGI-PGF)"/>
            <person name="Walter F."/>
            <person name="Albersmeier A."/>
            <person name="Kalinowski J."/>
            <person name="Ruckert C."/>
        </authorList>
    </citation>
    <scope>NUCLEOTIDE SEQUENCE</scope>
    <source>
        <strain evidence="3">CGMCC 1.12785</strain>
    </source>
</reference>
<protein>
    <submittedName>
        <fullName evidence="3">Uncharacterized protein</fullName>
    </submittedName>
</protein>
<evidence type="ECO:0000256" key="1">
    <source>
        <dbReference type="SAM" id="MobiDB-lite"/>
    </source>
</evidence>
<keyword evidence="4" id="KW-1185">Reference proteome</keyword>
<comment type="caution">
    <text evidence="3">The sequence shown here is derived from an EMBL/GenBank/DDBJ whole genome shotgun (WGS) entry which is preliminary data.</text>
</comment>
<dbReference type="Proteomes" id="UP000616114">
    <property type="component" value="Unassembled WGS sequence"/>
</dbReference>
<proteinExistence type="predicted"/>
<feature type="region of interest" description="Disordered" evidence="1">
    <location>
        <begin position="96"/>
        <end position="117"/>
    </location>
</feature>
<reference evidence="3" key="2">
    <citation type="submission" date="2020-09" db="EMBL/GenBank/DDBJ databases">
        <authorList>
            <person name="Sun Q."/>
            <person name="Zhou Y."/>
        </authorList>
    </citation>
    <scope>NUCLEOTIDE SEQUENCE</scope>
    <source>
        <strain evidence="3">CGMCC 1.12785</strain>
    </source>
</reference>
<feature type="chain" id="PRO_5038526425" evidence="2">
    <location>
        <begin position="28"/>
        <end position="530"/>
    </location>
</feature>